<reference evidence="2" key="1">
    <citation type="submission" date="2020-03" db="EMBL/GenBank/DDBJ databases">
        <title>The deep terrestrial virosphere.</title>
        <authorList>
            <person name="Holmfeldt K."/>
            <person name="Nilsson E."/>
            <person name="Simone D."/>
            <person name="Lopez-Fernandez M."/>
            <person name="Wu X."/>
            <person name="de Brujin I."/>
            <person name="Lundin D."/>
            <person name="Andersson A."/>
            <person name="Bertilsson S."/>
            <person name="Dopson M."/>
        </authorList>
    </citation>
    <scope>NUCLEOTIDE SEQUENCE</scope>
    <source>
        <strain evidence="2">MM415B02868</strain>
    </source>
</reference>
<feature type="transmembrane region" description="Helical" evidence="1">
    <location>
        <begin position="6"/>
        <end position="29"/>
    </location>
</feature>
<accession>A0A6M3L0Z7</accession>
<gene>
    <name evidence="2" type="ORF">MM415B02868_0001</name>
</gene>
<dbReference type="AlphaFoldDB" id="A0A6M3L0Z7"/>
<proteinExistence type="predicted"/>
<sequence>MIIEYIYPFALAWCFISGLMIMVVLWWLYDDVWYRFVGWLADKTDRLFYGFLDMILGKHEDL</sequence>
<protein>
    <submittedName>
        <fullName evidence="2">Uncharacterized protein</fullName>
    </submittedName>
</protein>
<keyword evidence="1" id="KW-1133">Transmembrane helix</keyword>
<keyword evidence="1" id="KW-0472">Membrane</keyword>
<evidence type="ECO:0000313" key="2">
    <source>
        <dbReference type="EMBL" id="QJA87930.1"/>
    </source>
</evidence>
<organism evidence="2">
    <name type="scientific">viral metagenome</name>
    <dbReference type="NCBI Taxonomy" id="1070528"/>
    <lineage>
        <taxon>unclassified sequences</taxon>
        <taxon>metagenomes</taxon>
        <taxon>organismal metagenomes</taxon>
    </lineage>
</organism>
<keyword evidence="1" id="KW-0812">Transmembrane</keyword>
<evidence type="ECO:0000256" key="1">
    <source>
        <dbReference type="SAM" id="Phobius"/>
    </source>
</evidence>
<dbReference type="EMBL" id="MT142742">
    <property type="protein sequence ID" value="QJA87930.1"/>
    <property type="molecule type" value="Genomic_DNA"/>
</dbReference>
<name>A0A6M3L0Z7_9ZZZZ</name>